<protein>
    <recommendedName>
        <fullName evidence="3">Phage major capsid protein</fullName>
    </recommendedName>
</protein>
<evidence type="ECO:0000313" key="2">
    <source>
        <dbReference type="Proteomes" id="UP000325743"/>
    </source>
</evidence>
<gene>
    <name evidence="1" type="ORF">D2917_11080</name>
</gene>
<reference evidence="1 2" key="1">
    <citation type="submission" date="2018-09" db="EMBL/GenBank/DDBJ databases">
        <title>Complete genome sequence of Cupriavidus oxalaticus T2, a bacterium capable of phenol tolerance and degradation.</title>
        <authorList>
            <person name="Yan J."/>
        </authorList>
    </citation>
    <scope>NUCLEOTIDE SEQUENCE [LARGE SCALE GENOMIC DNA]</scope>
    <source>
        <strain evidence="1 2">T2</strain>
    </source>
</reference>
<evidence type="ECO:0000313" key="1">
    <source>
        <dbReference type="EMBL" id="QEZ44724.1"/>
    </source>
</evidence>
<dbReference type="Proteomes" id="UP000325743">
    <property type="component" value="Chromosome 1"/>
</dbReference>
<dbReference type="EMBL" id="CP032518">
    <property type="protein sequence ID" value="QEZ44724.1"/>
    <property type="molecule type" value="Genomic_DNA"/>
</dbReference>
<organism evidence="1 2">
    <name type="scientific">Cupriavidus oxalaticus</name>
    <dbReference type="NCBI Taxonomy" id="96344"/>
    <lineage>
        <taxon>Bacteria</taxon>
        <taxon>Pseudomonadati</taxon>
        <taxon>Pseudomonadota</taxon>
        <taxon>Betaproteobacteria</taxon>
        <taxon>Burkholderiales</taxon>
        <taxon>Burkholderiaceae</taxon>
        <taxon>Cupriavidus</taxon>
    </lineage>
</organism>
<name>A0A5P3VEA1_9BURK</name>
<sequence length="342" mass="34704">MNVIAQRARTAPRGHKANPITALTLASLRQFSKSGTGTVARLDASNIQAKAAQPPADTGTSGWAAELVAESVFDFFEAVPTSVLGALVPYATRLNVQGELKVPGHVTPSQAAAFIGELLPVPTISGTIGTGATLRTDKLATIVLATRELMDAGAGADAMLESLLNEAIAVGADAVLLGSGAGSDTQPPGLGNGVVALPGSADAVADLKSMMEAAPTAGMVRPVWLLHPSQVIGATAANIVDAGAIAGAPIVASSHVVLGDVWLIDAADLLMNAGGAVDFMRTEEALVHADDVPLAIADEAGTLAGKVISVYQQGLVAVRAVLPIHWSMRDIARVVKLSGATW</sequence>
<accession>A0A5P3VEA1</accession>
<evidence type="ECO:0008006" key="3">
    <source>
        <dbReference type="Google" id="ProtNLM"/>
    </source>
</evidence>
<dbReference type="RefSeq" id="WP_151070631.1">
    <property type="nucleotide sequence ID" value="NZ_CP032518.1"/>
</dbReference>
<dbReference type="AlphaFoldDB" id="A0A5P3VEA1"/>
<dbReference type="SUPFAM" id="SSF56563">
    <property type="entry name" value="Major capsid protein gp5"/>
    <property type="match status" value="1"/>
</dbReference>
<proteinExistence type="predicted"/>